<reference evidence="2" key="1">
    <citation type="journal article" date="2014" name="Proc. Natl. Acad. Sci. U.S.A.">
        <title>Extensive sampling of basidiomycete genomes demonstrates inadequacy of the white-rot/brown-rot paradigm for wood decay fungi.</title>
        <authorList>
            <person name="Riley R."/>
            <person name="Salamov A.A."/>
            <person name="Brown D.W."/>
            <person name="Nagy L.G."/>
            <person name="Floudas D."/>
            <person name="Held B.W."/>
            <person name="Levasseur A."/>
            <person name="Lombard V."/>
            <person name="Morin E."/>
            <person name="Otillar R."/>
            <person name="Lindquist E.A."/>
            <person name="Sun H."/>
            <person name="LaButti K.M."/>
            <person name="Schmutz J."/>
            <person name="Jabbour D."/>
            <person name="Luo H."/>
            <person name="Baker S.E."/>
            <person name="Pisabarro A.G."/>
            <person name="Walton J.D."/>
            <person name="Blanchette R.A."/>
            <person name="Henrissat B."/>
            <person name="Martin F."/>
            <person name="Cullen D."/>
            <person name="Hibbett D.S."/>
            <person name="Grigoriev I.V."/>
        </authorList>
    </citation>
    <scope>NUCLEOTIDE SEQUENCE [LARGE SCALE GENOMIC DNA]</scope>
    <source>
        <strain evidence="2">PC15</strain>
    </source>
</reference>
<name>A0A067NDX4_PLEO1</name>
<sequence length="633" mass="68763">MAPPSKATAEQKDFLEQNISAYREAQKHGAFQKLWPQVFKGWFDRWPETEDMTIENEELRKKVYKGAIKRTWEYIKVWFRNHGVENTRCTKEVSVKPLKPTRSLQLMEYYSKKHYNERIATNVATALAAFGDKTISTSDCLAIIRDQTTKAFQLETPQFRKKFIEEHKKYQEVFAAERLKEKDTESEFDPTPASYQSGIATIRAYFEQFAVQTAASGWSFVLLGGPDPQDGGKIRTSAFHHGSNLLGLSISDYDPNFRQHHLPAFARFLTGCYTSEECDARALPMNDSVNTALSASPPLYVMSPSPTRETTPVTPPLPIPPAPIPAQTATLPNVAEHAAPIVPATPIPLTQMATLPIAAEEAPLAVPIAAEHAALANPTEFSWDGFDLPFSLNGGFLGGTTANFMPSINAQFGAYPSLSAELQASLAPDFDITNFGVGSATEMMPTPPSIGLPPCPGLSSLAAPLLMLPTQSHDMPEAGLRAMDAAIPMPPVPANEAVLPASIPANEAVLPASIPASEAALPVPLVPSPTEMVAAAPAAQSTALAPLPVNTTGRKRCHDEVDTRFIVTTKRAKIPKKRVEVEALTANRLKGKENRVQPPSQAGVVKLSAGTDYDDMGLQEAITKFSQCYRAMG</sequence>
<gene>
    <name evidence="1" type="ORF">PLEOSDRAFT_171715</name>
</gene>
<dbReference type="EMBL" id="KL198014">
    <property type="protein sequence ID" value="KDQ22297.1"/>
    <property type="molecule type" value="Genomic_DNA"/>
</dbReference>
<dbReference type="STRING" id="1137138.A0A067NDX4"/>
<evidence type="ECO:0000313" key="1">
    <source>
        <dbReference type="EMBL" id="KDQ22297.1"/>
    </source>
</evidence>
<dbReference type="VEuPathDB" id="FungiDB:PLEOSDRAFT_171715"/>
<dbReference type="InParanoid" id="A0A067NDX4"/>
<evidence type="ECO:0000313" key="2">
    <source>
        <dbReference type="Proteomes" id="UP000027073"/>
    </source>
</evidence>
<accession>A0A067NDX4</accession>
<dbReference type="Proteomes" id="UP000027073">
    <property type="component" value="Unassembled WGS sequence"/>
</dbReference>
<dbReference type="AlphaFoldDB" id="A0A067NDX4"/>
<proteinExistence type="predicted"/>
<dbReference type="HOGENOM" id="CLU_016856_0_0_1"/>
<protein>
    <submittedName>
        <fullName evidence="1">Uncharacterized protein</fullName>
    </submittedName>
</protein>
<organism evidence="1 2">
    <name type="scientific">Pleurotus ostreatus (strain PC15)</name>
    <name type="common">Oyster mushroom</name>
    <dbReference type="NCBI Taxonomy" id="1137138"/>
    <lineage>
        <taxon>Eukaryota</taxon>
        <taxon>Fungi</taxon>
        <taxon>Dikarya</taxon>
        <taxon>Basidiomycota</taxon>
        <taxon>Agaricomycotina</taxon>
        <taxon>Agaricomycetes</taxon>
        <taxon>Agaricomycetidae</taxon>
        <taxon>Agaricales</taxon>
        <taxon>Pleurotineae</taxon>
        <taxon>Pleurotaceae</taxon>
        <taxon>Pleurotus</taxon>
    </lineage>
</organism>